<evidence type="ECO:0000256" key="1">
    <source>
        <dbReference type="SAM" id="MobiDB-lite"/>
    </source>
</evidence>
<feature type="compositionally biased region" description="Low complexity" evidence="1">
    <location>
        <begin position="104"/>
        <end position="117"/>
    </location>
</feature>
<comment type="caution">
    <text evidence="2">The sequence shown here is derived from an EMBL/GenBank/DDBJ whole genome shotgun (WGS) entry which is preliminary data.</text>
</comment>
<name>A0A8J5ZPW9_GALPY</name>
<evidence type="ECO:0000313" key="3">
    <source>
        <dbReference type="Proteomes" id="UP000700334"/>
    </source>
</evidence>
<proteinExistence type="predicted"/>
<dbReference type="EMBL" id="JAGFMF010012068">
    <property type="protein sequence ID" value="KAG8508173.1"/>
    <property type="molecule type" value="Genomic_DNA"/>
</dbReference>
<dbReference type="Proteomes" id="UP000700334">
    <property type="component" value="Unassembled WGS sequence"/>
</dbReference>
<evidence type="ECO:0000313" key="2">
    <source>
        <dbReference type="EMBL" id="KAG8508173.1"/>
    </source>
</evidence>
<organism evidence="2 3">
    <name type="scientific">Galemys pyrenaicus</name>
    <name type="common">Iberian desman</name>
    <name type="synonym">Pyrenean desman</name>
    <dbReference type="NCBI Taxonomy" id="202257"/>
    <lineage>
        <taxon>Eukaryota</taxon>
        <taxon>Metazoa</taxon>
        <taxon>Chordata</taxon>
        <taxon>Craniata</taxon>
        <taxon>Vertebrata</taxon>
        <taxon>Euteleostomi</taxon>
        <taxon>Mammalia</taxon>
        <taxon>Eutheria</taxon>
        <taxon>Laurasiatheria</taxon>
        <taxon>Eulipotyphla</taxon>
        <taxon>Talpidae</taxon>
        <taxon>Galemys</taxon>
    </lineage>
</organism>
<protein>
    <submittedName>
        <fullName evidence="2">Uncharacterized protein</fullName>
    </submittedName>
</protein>
<dbReference type="AlphaFoldDB" id="A0A8J5ZPW9"/>
<feature type="region of interest" description="Disordered" evidence="1">
    <location>
        <begin position="25"/>
        <end position="133"/>
    </location>
</feature>
<gene>
    <name evidence="2" type="ORF">J0S82_010730</name>
</gene>
<keyword evidence="3" id="KW-1185">Reference proteome</keyword>
<accession>A0A8J5ZPW9</accession>
<reference evidence="2" key="1">
    <citation type="journal article" date="2021" name="Evol. Appl.">
        <title>The genome of the Pyrenean desman and the effects of bottlenecks and inbreeding on the genomic landscape of an endangered species.</title>
        <authorList>
            <person name="Escoda L."/>
            <person name="Castresana J."/>
        </authorList>
    </citation>
    <scope>NUCLEOTIDE SEQUENCE</scope>
    <source>
        <strain evidence="2">IBE-C5619</strain>
    </source>
</reference>
<sequence>MAAAAGDGVARPLQCAMKLANAAIELDAGSRPRVRHEGGRRLLARGSAATADSARPEPGDPAPPSRRAARSRAPAGCGAGQGGRRRDGGDQIENPARPGRRELASPSPAARPGRGRPCSLRRRAGESECSVGPSVTWGERALRVVNRWPLSCTGRNVG</sequence>